<gene>
    <name evidence="9" type="ORF">MUK42_28968</name>
</gene>
<dbReference type="GO" id="GO:0005789">
    <property type="term" value="C:endoplasmic reticulum membrane"/>
    <property type="evidence" value="ECO:0007669"/>
    <property type="project" value="UniProtKB-SubCell"/>
</dbReference>
<dbReference type="Proteomes" id="UP001055439">
    <property type="component" value="Chromosome 4"/>
</dbReference>
<proteinExistence type="predicted"/>
<evidence type="ECO:0000256" key="5">
    <source>
        <dbReference type="ARBA" id="ARBA00022824"/>
    </source>
</evidence>
<dbReference type="InterPro" id="IPR009580">
    <property type="entry name" value="GPI_biosynthesis_protein_Pig-F"/>
</dbReference>
<keyword evidence="4 8" id="KW-0812">Transmembrane</keyword>
<keyword evidence="3" id="KW-0337">GPI-anchor biosynthesis</keyword>
<keyword evidence="7 8" id="KW-0472">Membrane</keyword>
<feature type="transmembrane region" description="Helical" evidence="8">
    <location>
        <begin position="103"/>
        <end position="126"/>
    </location>
</feature>
<dbReference type="Pfam" id="PF06699">
    <property type="entry name" value="PIG-F"/>
    <property type="match status" value="1"/>
</dbReference>
<evidence type="ECO:0000313" key="9">
    <source>
        <dbReference type="EMBL" id="URD98005.1"/>
    </source>
</evidence>
<dbReference type="AlphaFoldDB" id="A0A9E7FJT0"/>
<evidence type="ECO:0000256" key="8">
    <source>
        <dbReference type="SAM" id="Phobius"/>
    </source>
</evidence>
<evidence type="ECO:0000256" key="7">
    <source>
        <dbReference type="ARBA" id="ARBA00023136"/>
    </source>
</evidence>
<dbReference type="GO" id="GO:0006506">
    <property type="term" value="P:GPI anchor biosynthetic process"/>
    <property type="evidence" value="ECO:0007669"/>
    <property type="project" value="UniProtKB-KW"/>
</dbReference>
<evidence type="ECO:0000256" key="4">
    <source>
        <dbReference type="ARBA" id="ARBA00022692"/>
    </source>
</evidence>
<reference evidence="9" key="1">
    <citation type="submission" date="2022-05" db="EMBL/GenBank/DDBJ databases">
        <title>The Musa troglodytarum L. genome provides insights into the mechanism of non-climacteric behaviour and enrichment of carotenoids.</title>
        <authorList>
            <person name="Wang J."/>
        </authorList>
    </citation>
    <scope>NUCLEOTIDE SEQUENCE</scope>
    <source>
        <tissue evidence="9">Leaf</tissue>
    </source>
</reference>
<feature type="transmembrane region" description="Helical" evidence="8">
    <location>
        <begin position="12"/>
        <end position="32"/>
    </location>
</feature>
<comment type="subcellular location">
    <subcellularLocation>
        <location evidence="1">Endoplasmic reticulum membrane</location>
        <topology evidence="1">Multi-pass membrane protein</topology>
    </subcellularLocation>
</comment>
<name>A0A9E7FJT0_9LILI</name>
<accession>A0A9E7FJT0</accession>
<keyword evidence="10" id="KW-1185">Reference proteome</keyword>
<keyword evidence="6 8" id="KW-1133">Transmembrane helix</keyword>
<feature type="transmembrane region" description="Helical" evidence="8">
    <location>
        <begin position="75"/>
        <end position="97"/>
    </location>
</feature>
<evidence type="ECO:0000256" key="2">
    <source>
        <dbReference type="ARBA" id="ARBA00004687"/>
    </source>
</evidence>
<dbReference type="EMBL" id="CP097506">
    <property type="protein sequence ID" value="URD98005.1"/>
    <property type="molecule type" value="Genomic_DNA"/>
</dbReference>
<keyword evidence="5" id="KW-0256">Endoplasmic reticulum</keyword>
<dbReference type="OrthoDB" id="17366at2759"/>
<comment type="pathway">
    <text evidence="2">Glycolipid biosynthesis; glycosylphosphatidylinositol-anchor biosynthesis.</text>
</comment>
<protein>
    <submittedName>
        <fullName evidence="9">Glycosylphosphatidylinositol anchor biosynthesis protein 11</fullName>
    </submittedName>
</protein>
<organism evidence="9 10">
    <name type="scientific">Musa troglodytarum</name>
    <name type="common">fe'i banana</name>
    <dbReference type="NCBI Taxonomy" id="320322"/>
    <lineage>
        <taxon>Eukaryota</taxon>
        <taxon>Viridiplantae</taxon>
        <taxon>Streptophyta</taxon>
        <taxon>Embryophyta</taxon>
        <taxon>Tracheophyta</taxon>
        <taxon>Spermatophyta</taxon>
        <taxon>Magnoliopsida</taxon>
        <taxon>Liliopsida</taxon>
        <taxon>Zingiberales</taxon>
        <taxon>Musaceae</taxon>
        <taxon>Musa</taxon>
    </lineage>
</organism>
<evidence type="ECO:0000256" key="3">
    <source>
        <dbReference type="ARBA" id="ARBA00022502"/>
    </source>
</evidence>
<evidence type="ECO:0000256" key="6">
    <source>
        <dbReference type="ARBA" id="ARBA00022989"/>
    </source>
</evidence>
<evidence type="ECO:0000313" key="10">
    <source>
        <dbReference type="Proteomes" id="UP001055439"/>
    </source>
</evidence>
<sequence>MGYGEITASKALALHFLCGVGLAAGYGIARLGCDLSLVADPARTLRLLLVVEGPIIIGIYGRVRRDCEHCSYSKAVARGLLGLPIGALLNAFGAIVLGAPVGLNFILCRYWLSTIYWSCLMSLFTVSNL</sequence>
<evidence type="ECO:0000256" key="1">
    <source>
        <dbReference type="ARBA" id="ARBA00004477"/>
    </source>
</evidence>
<feature type="transmembrane region" description="Helical" evidence="8">
    <location>
        <begin position="44"/>
        <end position="63"/>
    </location>
</feature>